<dbReference type="InterPro" id="IPR036322">
    <property type="entry name" value="WD40_repeat_dom_sf"/>
</dbReference>
<accession>B4R1R5</accession>
<dbReference type="SUPFAM" id="SSF50978">
    <property type="entry name" value="WD40 repeat-like"/>
    <property type="match status" value="1"/>
</dbReference>
<evidence type="ECO:0000313" key="2">
    <source>
        <dbReference type="Proteomes" id="UP000000304"/>
    </source>
</evidence>
<dbReference type="Proteomes" id="UP000000304">
    <property type="component" value="Chromosome 3R"/>
</dbReference>
<dbReference type="HOGENOM" id="CLU_2576422_0_0_1"/>
<reference evidence="1 2" key="1">
    <citation type="journal article" date="2007" name="Nature">
        <title>Evolution of genes and genomes on the Drosophila phylogeny.</title>
        <authorList>
            <consortium name="Drosophila 12 Genomes Consortium"/>
            <person name="Clark A.G."/>
            <person name="Eisen M.B."/>
            <person name="Smith D.R."/>
            <person name="Bergman C.M."/>
            <person name="Oliver B."/>
            <person name="Markow T.A."/>
            <person name="Kaufman T.C."/>
            <person name="Kellis M."/>
            <person name="Gelbart W."/>
            <person name="Iyer V.N."/>
            <person name="Pollard D.A."/>
            <person name="Sackton T.B."/>
            <person name="Larracuente A.M."/>
            <person name="Singh N.D."/>
            <person name="Abad J.P."/>
            <person name="Abt D.N."/>
            <person name="Adryan B."/>
            <person name="Aguade M."/>
            <person name="Akashi H."/>
            <person name="Anderson W.W."/>
            <person name="Aquadro C.F."/>
            <person name="Ardell D.H."/>
            <person name="Arguello R."/>
            <person name="Artieri C.G."/>
            <person name="Barbash D.A."/>
            <person name="Barker D."/>
            <person name="Barsanti P."/>
            <person name="Batterham P."/>
            <person name="Batzoglou S."/>
            <person name="Begun D."/>
            <person name="Bhutkar A."/>
            <person name="Blanco E."/>
            <person name="Bosak S.A."/>
            <person name="Bradley R.K."/>
            <person name="Brand A.D."/>
            <person name="Brent M.R."/>
            <person name="Brooks A.N."/>
            <person name="Brown R.H."/>
            <person name="Butlin R.K."/>
            <person name="Caggese C."/>
            <person name="Calvi B.R."/>
            <person name="Bernardo de Carvalho A."/>
            <person name="Caspi A."/>
            <person name="Castrezana S."/>
            <person name="Celniker S.E."/>
            <person name="Chang J.L."/>
            <person name="Chapple C."/>
            <person name="Chatterji S."/>
            <person name="Chinwalla A."/>
            <person name="Civetta A."/>
            <person name="Clifton S.W."/>
            <person name="Comeron J.M."/>
            <person name="Costello J.C."/>
            <person name="Coyne J.A."/>
            <person name="Daub J."/>
            <person name="David R.G."/>
            <person name="Delcher A.L."/>
            <person name="Delehaunty K."/>
            <person name="Do C.B."/>
            <person name="Ebling H."/>
            <person name="Edwards K."/>
            <person name="Eickbush T."/>
            <person name="Evans J.D."/>
            <person name="Filipski A."/>
            <person name="Findeiss S."/>
            <person name="Freyhult E."/>
            <person name="Fulton L."/>
            <person name="Fulton R."/>
            <person name="Garcia A.C."/>
            <person name="Gardiner A."/>
            <person name="Garfield D.A."/>
            <person name="Garvin B.E."/>
            <person name="Gibson G."/>
            <person name="Gilbert D."/>
            <person name="Gnerre S."/>
            <person name="Godfrey J."/>
            <person name="Good R."/>
            <person name="Gotea V."/>
            <person name="Gravely B."/>
            <person name="Greenberg A.J."/>
            <person name="Griffiths-Jones S."/>
            <person name="Gross S."/>
            <person name="Guigo R."/>
            <person name="Gustafson E.A."/>
            <person name="Haerty W."/>
            <person name="Hahn M.W."/>
            <person name="Halligan D.L."/>
            <person name="Halpern A.L."/>
            <person name="Halter G.M."/>
            <person name="Han M.V."/>
            <person name="Heger A."/>
            <person name="Hillier L."/>
            <person name="Hinrichs A.S."/>
            <person name="Holmes I."/>
            <person name="Hoskins R.A."/>
            <person name="Hubisz M.J."/>
            <person name="Hultmark D."/>
            <person name="Huntley M.A."/>
            <person name="Jaffe D.B."/>
            <person name="Jagadeeshan S."/>
            <person name="Jeck W.R."/>
            <person name="Johnson J."/>
            <person name="Jones C.D."/>
            <person name="Jordan W.C."/>
            <person name="Karpen G.H."/>
            <person name="Kataoka E."/>
            <person name="Keightley P.D."/>
            <person name="Kheradpour P."/>
            <person name="Kirkness E.F."/>
            <person name="Koerich L.B."/>
            <person name="Kristiansen K."/>
            <person name="Kudrna D."/>
            <person name="Kulathinal R.J."/>
            <person name="Kumar S."/>
            <person name="Kwok R."/>
            <person name="Lander E."/>
            <person name="Langley C.H."/>
            <person name="Lapoint R."/>
            <person name="Lazzaro B.P."/>
            <person name="Lee S.J."/>
            <person name="Levesque L."/>
            <person name="Li R."/>
            <person name="Lin C.F."/>
            <person name="Lin M.F."/>
            <person name="Lindblad-Toh K."/>
            <person name="Llopart A."/>
            <person name="Long M."/>
            <person name="Low L."/>
            <person name="Lozovsky E."/>
            <person name="Lu J."/>
            <person name="Luo M."/>
            <person name="Machado C.A."/>
            <person name="Makalowski W."/>
            <person name="Marzo M."/>
            <person name="Matsuda M."/>
            <person name="Matzkin L."/>
            <person name="McAllister B."/>
            <person name="McBride C.S."/>
            <person name="McKernan B."/>
            <person name="McKernan K."/>
            <person name="Mendez-Lago M."/>
            <person name="Minx P."/>
            <person name="Mollenhauer M.U."/>
            <person name="Montooth K."/>
            <person name="Mount S.M."/>
            <person name="Mu X."/>
            <person name="Myers E."/>
            <person name="Negre B."/>
            <person name="Newfeld S."/>
            <person name="Nielsen R."/>
            <person name="Noor M.A."/>
            <person name="O'Grady P."/>
            <person name="Pachter L."/>
            <person name="Papaceit M."/>
            <person name="Parisi M.J."/>
            <person name="Parisi M."/>
            <person name="Parts L."/>
            <person name="Pedersen J.S."/>
            <person name="Pesole G."/>
            <person name="Phillippy A.M."/>
            <person name="Ponting C.P."/>
            <person name="Pop M."/>
            <person name="Porcelli D."/>
            <person name="Powell J.R."/>
            <person name="Prohaska S."/>
            <person name="Pruitt K."/>
            <person name="Puig M."/>
            <person name="Quesneville H."/>
            <person name="Ram K.R."/>
            <person name="Rand D."/>
            <person name="Rasmussen M.D."/>
            <person name="Reed L.K."/>
            <person name="Reenan R."/>
            <person name="Reily A."/>
            <person name="Remington K.A."/>
            <person name="Rieger T.T."/>
            <person name="Ritchie M.G."/>
            <person name="Robin C."/>
            <person name="Rogers Y.H."/>
            <person name="Rohde C."/>
            <person name="Rozas J."/>
            <person name="Rubenfield M.J."/>
            <person name="Ruiz A."/>
            <person name="Russo S."/>
            <person name="Salzberg S.L."/>
            <person name="Sanchez-Gracia A."/>
            <person name="Saranga D.J."/>
            <person name="Sato H."/>
            <person name="Schaeffer S.W."/>
            <person name="Schatz M.C."/>
            <person name="Schlenke T."/>
            <person name="Schwartz R."/>
            <person name="Segarra C."/>
            <person name="Singh R.S."/>
            <person name="Sirot L."/>
            <person name="Sirota M."/>
            <person name="Sisneros N.B."/>
            <person name="Smith C.D."/>
            <person name="Smith T.F."/>
            <person name="Spieth J."/>
            <person name="Stage D.E."/>
            <person name="Stark A."/>
            <person name="Stephan W."/>
            <person name="Strausberg R.L."/>
            <person name="Strempel S."/>
            <person name="Sturgill D."/>
            <person name="Sutton G."/>
            <person name="Sutton G.G."/>
            <person name="Tao W."/>
            <person name="Teichmann S."/>
            <person name="Tobari Y.N."/>
            <person name="Tomimura Y."/>
            <person name="Tsolas J.M."/>
            <person name="Valente V.L."/>
            <person name="Venter E."/>
            <person name="Venter J.C."/>
            <person name="Vicario S."/>
            <person name="Vieira F.G."/>
            <person name="Vilella A.J."/>
            <person name="Villasante A."/>
            <person name="Walenz B."/>
            <person name="Wang J."/>
            <person name="Wasserman M."/>
            <person name="Watts T."/>
            <person name="Wilson D."/>
            <person name="Wilson R.K."/>
            <person name="Wing R.A."/>
            <person name="Wolfner M.F."/>
            <person name="Wong A."/>
            <person name="Wong G.K."/>
            <person name="Wu C.I."/>
            <person name="Wu G."/>
            <person name="Yamamoto D."/>
            <person name="Yang H.P."/>
            <person name="Yang S.P."/>
            <person name="Yorke J.A."/>
            <person name="Yoshida K."/>
            <person name="Zdobnov E."/>
            <person name="Zhang P."/>
            <person name="Zhang Y."/>
            <person name="Zimin A.V."/>
            <person name="Baldwin J."/>
            <person name="Abdouelleil A."/>
            <person name="Abdulkadir J."/>
            <person name="Abebe A."/>
            <person name="Abera B."/>
            <person name="Abreu J."/>
            <person name="Acer S.C."/>
            <person name="Aftuck L."/>
            <person name="Alexander A."/>
            <person name="An P."/>
            <person name="Anderson E."/>
            <person name="Anderson S."/>
            <person name="Arachi H."/>
            <person name="Azer M."/>
            <person name="Bachantsang P."/>
            <person name="Barry A."/>
            <person name="Bayul T."/>
            <person name="Berlin A."/>
            <person name="Bessette D."/>
            <person name="Bloom T."/>
            <person name="Blye J."/>
            <person name="Boguslavskiy L."/>
            <person name="Bonnet C."/>
            <person name="Boukhgalter B."/>
            <person name="Bourzgui I."/>
            <person name="Brown A."/>
            <person name="Cahill P."/>
            <person name="Channer S."/>
            <person name="Cheshatsang Y."/>
            <person name="Chuda L."/>
            <person name="Citroen M."/>
            <person name="Collymore A."/>
            <person name="Cooke P."/>
            <person name="Costello M."/>
            <person name="D'Aco K."/>
            <person name="Daza R."/>
            <person name="De Haan G."/>
            <person name="DeGray S."/>
            <person name="DeMaso C."/>
            <person name="Dhargay N."/>
            <person name="Dooley K."/>
            <person name="Dooley E."/>
            <person name="Doricent M."/>
            <person name="Dorje P."/>
            <person name="Dorjee K."/>
            <person name="Dupes A."/>
            <person name="Elong R."/>
            <person name="Falk J."/>
            <person name="Farina A."/>
            <person name="Faro S."/>
            <person name="Ferguson D."/>
            <person name="Fisher S."/>
            <person name="Foley C.D."/>
            <person name="Franke A."/>
            <person name="Friedrich D."/>
            <person name="Gadbois L."/>
            <person name="Gearin G."/>
            <person name="Gearin C.R."/>
            <person name="Giannoukos G."/>
            <person name="Goode T."/>
            <person name="Graham J."/>
            <person name="Grandbois E."/>
            <person name="Grewal S."/>
            <person name="Gyaltsen K."/>
            <person name="Hafez N."/>
            <person name="Hagos B."/>
            <person name="Hall J."/>
            <person name="Henson C."/>
            <person name="Hollinger A."/>
            <person name="Honan T."/>
            <person name="Huard M.D."/>
            <person name="Hughes L."/>
            <person name="Hurhula B."/>
            <person name="Husby M.E."/>
            <person name="Kamat A."/>
            <person name="Kanga B."/>
            <person name="Kashin S."/>
            <person name="Khazanovich D."/>
            <person name="Kisner P."/>
            <person name="Lance K."/>
            <person name="Lara M."/>
            <person name="Lee W."/>
            <person name="Lennon N."/>
            <person name="Letendre F."/>
            <person name="LeVine R."/>
            <person name="Lipovsky A."/>
            <person name="Liu X."/>
            <person name="Liu J."/>
            <person name="Liu S."/>
            <person name="Lokyitsang T."/>
            <person name="Lokyitsang Y."/>
            <person name="Lubonja R."/>
            <person name="Lui A."/>
            <person name="MacDonald P."/>
            <person name="Magnisalis V."/>
            <person name="Maru K."/>
            <person name="Matthews C."/>
            <person name="McCusker W."/>
            <person name="McDonough S."/>
            <person name="Mehta T."/>
            <person name="Meldrim J."/>
            <person name="Meneus L."/>
            <person name="Mihai O."/>
            <person name="Mihalev A."/>
            <person name="Mihova T."/>
            <person name="Mittelman R."/>
            <person name="Mlenga V."/>
            <person name="Montmayeur A."/>
            <person name="Mulrain L."/>
            <person name="Navidi A."/>
            <person name="Naylor J."/>
            <person name="Negash T."/>
            <person name="Nguyen T."/>
            <person name="Nguyen N."/>
            <person name="Nicol R."/>
            <person name="Norbu C."/>
            <person name="Norbu N."/>
            <person name="Novod N."/>
            <person name="O'Neill B."/>
            <person name="Osman S."/>
            <person name="Markiewicz E."/>
            <person name="Oyono O.L."/>
            <person name="Patti C."/>
            <person name="Phunkhang P."/>
            <person name="Pierre F."/>
            <person name="Priest M."/>
            <person name="Raghuraman S."/>
            <person name="Rege F."/>
            <person name="Reyes R."/>
            <person name="Rise C."/>
            <person name="Rogov P."/>
            <person name="Ross K."/>
            <person name="Ryan E."/>
            <person name="Settipalli S."/>
            <person name="Shea T."/>
            <person name="Sherpa N."/>
            <person name="Shi L."/>
            <person name="Shih D."/>
            <person name="Sparrow T."/>
            <person name="Spaulding J."/>
            <person name="Stalker J."/>
            <person name="Stange-Thomann N."/>
            <person name="Stavropoulos S."/>
            <person name="Stone C."/>
            <person name="Strader C."/>
            <person name="Tesfaye S."/>
            <person name="Thomson T."/>
            <person name="Thoulutsang Y."/>
            <person name="Thoulutsang D."/>
            <person name="Topham K."/>
            <person name="Topping I."/>
            <person name="Tsamla T."/>
            <person name="Vassiliev H."/>
            <person name="Vo A."/>
            <person name="Wangchuk T."/>
            <person name="Wangdi T."/>
            <person name="Weiand M."/>
            <person name="Wilkinson J."/>
            <person name="Wilson A."/>
            <person name="Yadav S."/>
            <person name="Young G."/>
            <person name="Yu Q."/>
            <person name="Zembek L."/>
            <person name="Zhong D."/>
            <person name="Zimmer A."/>
            <person name="Zwirko Z."/>
            <person name="Jaffe D.B."/>
            <person name="Alvarez P."/>
            <person name="Brockman W."/>
            <person name="Butler J."/>
            <person name="Chin C."/>
            <person name="Gnerre S."/>
            <person name="Grabherr M."/>
            <person name="Kleber M."/>
            <person name="Mauceli E."/>
            <person name="MacCallum I."/>
        </authorList>
    </citation>
    <scope>NUCLEOTIDE SEQUENCE [LARGE SCALE GENOMIC DNA]</scope>
    <source>
        <strain evidence="2">white501</strain>
    </source>
</reference>
<organism evidence="1 2">
    <name type="scientific">Drosophila simulans</name>
    <name type="common">Fruit fly</name>
    <dbReference type="NCBI Taxonomy" id="7240"/>
    <lineage>
        <taxon>Eukaryota</taxon>
        <taxon>Metazoa</taxon>
        <taxon>Ecdysozoa</taxon>
        <taxon>Arthropoda</taxon>
        <taxon>Hexapoda</taxon>
        <taxon>Insecta</taxon>
        <taxon>Pterygota</taxon>
        <taxon>Neoptera</taxon>
        <taxon>Endopterygota</taxon>
        <taxon>Diptera</taxon>
        <taxon>Brachycera</taxon>
        <taxon>Muscomorpha</taxon>
        <taxon>Ephydroidea</taxon>
        <taxon>Drosophilidae</taxon>
        <taxon>Drosophila</taxon>
        <taxon>Sophophora</taxon>
    </lineage>
</organism>
<dbReference type="OrthoDB" id="4189at2759"/>
<dbReference type="STRING" id="7240.B4R1R5"/>
<evidence type="ECO:0000313" key="1">
    <source>
        <dbReference type="EMBL" id="EDX12174.1"/>
    </source>
</evidence>
<proteinExistence type="predicted"/>
<gene>
    <name evidence="1" type="primary">Dsim\GD20029</name>
    <name evidence="1" type="ORF">Dsim_GD20029</name>
</gene>
<name>B4R1R5_DROSI</name>
<keyword evidence="2" id="KW-1185">Reference proteome</keyword>
<sequence>MVGTQNAHNWSLANGQWCARCTISILASNQLSPDFGHLFLTSSIDWTIKLWSLKDAKPLYFFEDNSDYLGKEGVYDDMVNW</sequence>
<dbReference type="AlphaFoldDB" id="B4R1R5"/>
<dbReference type="EMBL" id="CM000364">
    <property type="protein sequence ID" value="EDX12174.1"/>
    <property type="molecule type" value="Genomic_DNA"/>
</dbReference>
<protein>
    <submittedName>
        <fullName evidence="1">GD20029</fullName>
    </submittedName>
</protein>